<dbReference type="InterPro" id="IPR052647">
    <property type="entry name" value="Zinc_finger_CCCH-type"/>
</dbReference>
<dbReference type="PANTHER" id="PTHR46582">
    <property type="entry name" value="ZINC FINGER CCCH DOMAIN-CONTAINING PROTEIN 18"/>
    <property type="match status" value="1"/>
</dbReference>
<feature type="compositionally biased region" description="Basic residues" evidence="5">
    <location>
        <begin position="483"/>
        <end position="493"/>
    </location>
</feature>
<dbReference type="SMART" id="SM00356">
    <property type="entry name" value="ZnF_C3H1"/>
    <property type="match status" value="1"/>
</dbReference>
<feature type="region of interest" description="Disordered" evidence="5">
    <location>
        <begin position="1"/>
        <end position="303"/>
    </location>
</feature>
<feature type="compositionally biased region" description="Low complexity" evidence="5">
    <location>
        <begin position="660"/>
        <end position="711"/>
    </location>
</feature>
<reference evidence="7" key="1">
    <citation type="submission" date="2013-04" db="EMBL/GenBank/DDBJ databases">
        <authorList>
            <person name="Qu J."/>
            <person name="Murali S.C."/>
            <person name="Bandaranaike D."/>
            <person name="Bellair M."/>
            <person name="Blankenburg K."/>
            <person name="Chao H."/>
            <person name="Dinh H."/>
            <person name="Doddapaneni H."/>
            <person name="Downs B."/>
            <person name="Dugan-Rocha S."/>
            <person name="Elkadiri S."/>
            <person name="Gnanaolivu R.D."/>
            <person name="Hernandez B."/>
            <person name="Javaid M."/>
            <person name="Jayaseelan J.C."/>
            <person name="Lee S."/>
            <person name="Li M."/>
            <person name="Ming W."/>
            <person name="Munidasa M."/>
            <person name="Muniz J."/>
            <person name="Nguyen L."/>
            <person name="Ongeri F."/>
            <person name="Osuji N."/>
            <person name="Pu L.-L."/>
            <person name="Puazo M."/>
            <person name="Qu C."/>
            <person name="Quiroz J."/>
            <person name="Raj R."/>
            <person name="Weissenberger G."/>
            <person name="Xin Y."/>
            <person name="Zou X."/>
            <person name="Han Y."/>
            <person name="Richards S."/>
            <person name="Worley K."/>
            <person name="Muzny D."/>
            <person name="Gibbs R."/>
        </authorList>
    </citation>
    <scope>NUCLEOTIDE SEQUENCE</scope>
    <source>
        <strain evidence="7">Sampled in the wild</strain>
    </source>
</reference>
<feature type="compositionally biased region" description="Basic and acidic residues" evidence="5">
    <location>
        <begin position="266"/>
        <end position="280"/>
    </location>
</feature>
<protein>
    <recommendedName>
        <fullName evidence="6">C3H1-type domain-containing protein</fullName>
    </recommendedName>
</protein>
<keyword evidence="1 4" id="KW-0479">Metal-binding</keyword>
<feature type="compositionally biased region" description="Basic and acidic residues" evidence="5">
    <location>
        <begin position="535"/>
        <end position="546"/>
    </location>
</feature>
<organism evidence="7 8">
    <name type="scientific">Ladona fulva</name>
    <name type="common">Scarce chaser dragonfly</name>
    <name type="synonym">Libellula fulva</name>
    <dbReference type="NCBI Taxonomy" id="123851"/>
    <lineage>
        <taxon>Eukaryota</taxon>
        <taxon>Metazoa</taxon>
        <taxon>Ecdysozoa</taxon>
        <taxon>Arthropoda</taxon>
        <taxon>Hexapoda</taxon>
        <taxon>Insecta</taxon>
        <taxon>Pterygota</taxon>
        <taxon>Palaeoptera</taxon>
        <taxon>Odonata</taxon>
        <taxon>Epiprocta</taxon>
        <taxon>Anisoptera</taxon>
        <taxon>Libelluloidea</taxon>
        <taxon>Libellulidae</taxon>
        <taxon>Ladona</taxon>
    </lineage>
</organism>
<feature type="region of interest" description="Disordered" evidence="5">
    <location>
        <begin position="526"/>
        <end position="867"/>
    </location>
</feature>
<comment type="caution">
    <text evidence="7">The sequence shown here is derived from an EMBL/GenBank/DDBJ whole genome shotgun (WGS) entry which is preliminary data.</text>
</comment>
<reference evidence="7" key="2">
    <citation type="submission" date="2017-10" db="EMBL/GenBank/DDBJ databases">
        <title>Ladona fulva Genome sequencing and assembly.</title>
        <authorList>
            <person name="Murali S."/>
            <person name="Richards S."/>
            <person name="Bandaranaike D."/>
            <person name="Bellair M."/>
            <person name="Blankenburg K."/>
            <person name="Chao H."/>
            <person name="Dinh H."/>
            <person name="Doddapaneni H."/>
            <person name="Dugan-Rocha S."/>
            <person name="Elkadiri S."/>
            <person name="Gnanaolivu R."/>
            <person name="Hernandez B."/>
            <person name="Skinner E."/>
            <person name="Javaid M."/>
            <person name="Lee S."/>
            <person name="Li M."/>
            <person name="Ming W."/>
            <person name="Munidasa M."/>
            <person name="Muniz J."/>
            <person name="Nguyen L."/>
            <person name="Hughes D."/>
            <person name="Osuji N."/>
            <person name="Pu L.-L."/>
            <person name="Puazo M."/>
            <person name="Qu C."/>
            <person name="Quiroz J."/>
            <person name="Raj R."/>
            <person name="Weissenberger G."/>
            <person name="Xin Y."/>
            <person name="Zou X."/>
            <person name="Han Y."/>
            <person name="Worley K."/>
            <person name="Muzny D."/>
            <person name="Gibbs R."/>
        </authorList>
    </citation>
    <scope>NUCLEOTIDE SEQUENCE</scope>
    <source>
        <strain evidence="7">Sampled in the wild</strain>
    </source>
</reference>
<feature type="compositionally biased region" description="Acidic residues" evidence="5">
    <location>
        <begin position="281"/>
        <end position="293"/>
    </location>
</feature>
<dbReference type="EMBL" id="KZ308241">
    <property type="protein sequence ID" value="KAG8225534.1"/>
    <property type="molecule type" value="Genomic_DNA"/>
</dbReference>
<evidence type="ECO:0000256" key="3">
    <source>
        <dbReference type="ARBA" id="ARBA00022833"/>
    </source>
</evidence>
<feature type="compositionally biased region" description="Low complexity" evidence="5">
    <location>
        <begin position="78"/>
        <end position="94"/>
    </location>
</feature>
<feature type="compositionally biased region" description="Basic residues" evidence="5">
    <location>
        <begin position="732"/>
        <end position="741"/>
    </location>
</feature>
<feature type="compositionally biased region" description="Basic and acidic residues" evidence="5">
    <location>
        <begin position="294"/>
        <end position="303"/>
    </location>
</feature>
<feature type="compositionally biased region" description="Basic residues" evidence="5">
    <location>
        <begin position="946"/>
        <end position="967"/>
    </location>
</feature>
<feature type="compositionally biased region" description="Low complexity" evidence="5">
    <location>
        <begin position="968"/>
        <end position="977"/>
    </location>
</feature>
<accession>A0A8K0JZQ5</accession>
<evidence type="ECO:0000313" key="7">
    <source>
        <dbReference type="EMBL" id="KAG8225534.1"/>
    </source>
</evidence>
<name>A0A8K0JZQ5_LADFU</name>
<evidence type="ECO:0000256" key="4">
    <source>
        <dbReference type="PROSITE-ProRule" id="PRU00723"/>
    </source>
</evidence>
<feature type="compositionally biased region" description="Basic residues" evidence="5">
    <location>
        <begin position="799"/>
        <end position="815"/>
    </location>
</feature>
<feature type="compositionally biased region" description="Low complexity" evidence="5">
    <location>
        <begin position="988"/>
        <end position="1018"/>
    </location>
</feature>
<feature type="region of interest" description="Disordered" evidence="5">
    <location>
        <begin position="1090"/>
        <end position="1144"/>
    </location>
</feature>
<gene>
    <name evidence="7" type="ORF">J437_LFUL006073</name>
</gene>
<dbReference type="GO" id="GO:0008270">
    <property type="term" value="F:zinc ion binding"/>
    <property type="evidence" value="ECO:0007669"/>
    <property type="project" value="UniProtKB-KW"/>
</dbReference>
<sequence>MDSDSSLDENFETKDEVAARVSRTQSLTGSPQDRNSGSESSFSLVEEEGELQPDPPGDTPKSPVGESNSIVSQEDEAGSQSSFTSSSSANASAYRSREEVQEANPEEEQDEEFEGTNSTENIKYESKEEEDGECEGSQDESNKHYPPADDAGDLSDVSDMDSRDSLEAVFAEDCKVKDTVKDPSPSPENVTSEPGKEVEDEDNSLGPKPPSPQTLPPLPPPVQHIETEQLDFEAEEQVKEVSAVNDDKEEGECEERLPHSGVGGDGEGKDDKSDGELKEGEDLEEGELTDEDETRPGEMEPRPVCRFYNRGQCTWGSSCRFVHPGVTDKGNYSMFELPRALLPVNGPPVYSPDYRSTYEKPFQPKLKRFNVSLQPVPAVPFAAPRKEEIVPVFESAWERGLRHAKEMMRKATKRKEMDIDFEEKKMNLSLGQEELDKENDYYTRPASPIQVKDEPDPWSYEEGADVYHPVGGPGVVPPIDGRQHHHHHTHHSAHQTSSSVPAGGDYWRRVHYEGVDARGLRVEAEYVGRGSSGTTERKERSRESRDGHRHHHHHPPEVPAHQSSSGRSEHHHRHAVPQSRSESRGEHHAVPERRKKAAIPPISRSSANAVPLPATTLPPEKAPGAWRDEKYPEVPPVSHSHKARGDEWADPWMRSKSPTRRSTAAAAPSGAPTAAVRSRRQQSFSSGSSYSSSSSSSRSSSRSSYSSFSSRSRSHSPRPAGVPPPGGPAASRSRHSSHRHGVPASPPPANHQAAPQPQRVHHRTTSGGVPSSRTSPRPMPPSAPRTPPLPHIPPPHASSKSRSRSPLSRAHRRRVNANSGMNAAGGTAVSRQPAVHLQLSPRHGASMTSAPPARKAVRAASPPHGDRKGMLGSASYALPHGMLTGIRGAGSTLVREPSPQLVRKALHAPSIPPPQPAPRMLGTTRAPQAAVAVAAAAAKSATEGTRRHRRRHSLHGKGGHGRRRSSASRRSQSSSHSSRSDDDDDDNSGSGSSSDSSDSSVSSSSSTSSSSSSSSDASGDQRKKPSPQVRPKRFIIDDRAALANSMKVKAMDALKLSGQKQQIKLTLKAPGSNLVSGKRPLIDMQETLNMRNRDRPMNLPMMAGKKRSAPESPPSPDESAQSGPKPIIGNLPKAAAKKAPSRREELLKQLKAVEDAIARKRSKITFPGTS</sequence>
<dbReference type="InterPro" id="IPR041367">
    <property type="entry name" value="Znf-CCCH_4"/>
</dbReference>
<dbReference type="SUPFAM" id="SSF90229">
    <property type="entry name" value="CCCH zinc finger"/>
    <property type="match status" value="1"/>
</dbReference>
<keyword evidence="8" id="KW-1185">Reference proteome</keyword>
<feature type="region of interest" description="Disordered" evidence="5">
    <location>
        <begin position="437"/>
        <end position="502"/>
    </location>
</feature>
<dbReference type="Pfam" id="PF18044">
    <property type="entry name" value="zf-CCCH_4"/>
    <property type="match status" value="1"/>
</dbReference>
<dbReference type="OrthoDB" id="10072532at2759"/>
<feature type="zinc finger region" description="C3H1-type" evidence="4">
    <location>
        <begin position="299"/>
        <end position="326"/>
    </location>
</feature>
<feature type="compositionally biased region" description="Low complexity" evidence="5">
    <location>
        <begin position="929"/>
        <end position="938"/>
    </location>
</feature>
<keyword evidence="3 4" id="KW-0862">Zinc</keyword>
<feature type="domain" description="C3H1-type" evidence="6">
    <location>
        <begin position="299"/>
        <end position="326"/>
    </location>
</feature>
<feature type="compositionally biased region" description="Acidic residues" evidence="5">
    <location>
        <begin position="150"/>
        <end position="159"/>
    </location>
</feature>
<feature type="compositionally biased region" description="Basic and acidic residues" evidence="5">
    <location>
        <begin position="160"/>
        <end position="181"/>
    </location>
</feature>
<evidence type="ECO:0000256" key="5">
    <source>
        <dbReference type="SAM" id="MobiDB-lite"/>
    </source>
</evidence>
<feature type="compositionally biased region" description="Pro residues" evidence="5">
    <location>
        <begin position="207"/>
        <end position="222"/>
    </location>
</feature>
<feature type="compositionally biased region" description="Acidic residues" evidence="5">
    <location>
        <begin position="127"/>
        <end position="138"/>
    </location>
</feature>
<dbReference type="PROSITE" id="PS50103">
    <property type="entry name" value="ZF_C3H1"/>
    <property type="match status" value="1"/>
</dbReference>
<evidence type="ECO:0000256" key="1">
    <source>
        <dbReference type="ARBA" id="ARBA00022723"/>
    </source>
</evidence>
<proteinExistence type="predicted"/>
<dbReference type="Proteomes" id="UP000792457">
    <property type="component" value="Unassembled WGS sequence"/>
</dbReference>
<evidence type="ECO:0000256" key="2">
    <source>
        <dbReference type="ARBA" id="ARBA00022771"/>
    </source>
</evidence>
<keyword evidence="2 4" id="KW-0863">Zinc-finger</keyword>
<feature type="compositionally biased region" description="Polar residues" evidence="5">
    <location>
        <begin position="22"/>
        <end position="43"/>
    </location>
</feature>
<dbReference type="InterPro" id="IPR000571">
    <property type="entry name" value="Znf_CCCH"/>
</dbReference>
<dbReference type="GO" id="GO:0003723">
    <property type="term" value="F:RNA binding"/>
    <property type="evidence" value="ECO:0007669"/>
    <property type="project" value="TreeGrafter"/>
</dbReference>
<evidence type="ECO:0000259" key="6">
    <source>
        <dbReference type="PROSITE" id="PS50103"/>
    </source>
</evidence>
<feature type="compositionally biased region" description="Pro residues" evidence="5">
    <location>
        <begin position="777"/>
        <end position="796"/>
    </location>
</feature>
<dbReference type="AlphaFoldDB" id="A0A8K0JZQ5"/>
<feature type="compositionally biased region" description="Acidic residues" evidence="5">
    <location>
        <begin position="104"/>
        <end position="114"/>
    </location>
</feature>
<feature type="region of interest" description="Disordered" evidence="5">
    <location>
        <begin position="906"/>
        <end position="1037"/>
    </location>
</feature>
<dbReference type="GO" id="GO:0071011">
    <property type="term" value="C:precatalytic spliceosome"/>
    <property type="evidence" value="ECO:0007669"/>
    <property type="project" value="TreeGrafter"/>
</dbReference>
<feature type="compositionally biased region" description="Acidic residues" evidence="5">
    <location>
        <begin position="1"/>
        <end position="10"/>
    </location>
</feature>
<dbReference type="PANTHER" id="PTHR46582:SF1">
    <property type="entry name" value="ZINC FINGER CCCH DOMAIN-CONTAINING PROTEIN 18"/>
    <property type="match status" value="1"/>
</dbReference>
<dbReference type="InterPro" id="IPR036855">
    <property type="entry name" value="Znf_CCCH_sf"/>
</dbReference>
<evidence type="ECO:0000313" key="8">
    <source>
        <dbReference type="Proteomes" id="UP000792457"/>
    </source>
</evidence>
<dbReference type="Gene3D" id="4.10.1000.10">
    <property type="entry name" value="Zinc finger, CCCH-type"/>
    <property type="match status" value="1"/>
</dbReference>
<feature type="compositionally biased region" description="Basic and acidic residues" evidence="5">
    <location>
        <begin position="581"/>
        <end position="592"/>
    </location>
</feature>